<keyword evidence="3" id="KW-1185">Reference proteome</keyword>
<evidence type="ECO:0000313" key="3">
    <source>
        <dbReference type="Proteomes" id="UP000663193"/>
    </source>
</evidence>
<reference evidence="3" key="1">
    <citation type="journal article" date="2021" name="BMC Genomics">
        <title>Chromosome-level genome assembly and manually-curated proteome of model necrotroph Parastagonospora nodorum Sn15 reveals a genome-wide trove of candidate effector homologs, and redundancy of virulence-related functions within an accessory chromosome.</title>
        <authorList>
            <person name="Bertazzoni S."/>
            <person name="Jones D.A.B."/>
            <person name="Phan H.T."/>
            <person name="Tan K.-C."/>
            <person name="Hane J.K."/>
        </authorList>
    </citation>
    <scope>NUCLEOTIDE SEQUENCE [LARGE SCALE GENOMIC DNA]</scope>
    <source>
        <strain evidence="3">SN15 / ATCC MYA-4574 / FGSC 10173)</strain>
    </source>
</reference>
<name>A0A7U2I5L7_PHANO</name>
<dbReference type="EMBL" id="CP069036">
    <property type="protein sequence ID" value="QRD02660.1"/>
    <property type="molecule type" value="Genomic_DNA"/>
</dbReference>
<organism evidence="2 3">
    <name type="scientific">Phaeosphaeria nodorum (strain SN15 / ATCC MYA-4574 / FGSC 10173)</name>
    <name type="common">Glume blotch fungus</name>
    <name type="synonym">Parastagonospora nodorum</name>
    <dbReference type="NCBI Taxonomy" id="321614"/>
    <lineage>
        <taxon>Eukaryota</taxon>
        <taxon>Fungi</taxon>
        <taxon>Dikarya</taxon>
        <taxon>Ascomycota</taxon>
        <taxon>Pezizomycotina</taxon>
        <taxon>Dothideomycetes</taxon>
        <taxon>Pleosporomycetidae</taxon>
        <taxon>Pleosporales</taxon>
        <taxon>Pleosporineae</taxon>
        <taxon>Phaeosphaeriaceae</taxon>
        <taxon>Parastagonospora</taxon>
    </lineage>
</organism>
<sequence>MDGPCAAKSGYAATSTTRIDERSTPLRFKTPSRPNTCGAIEMGRSDVRRHSGGIGNSQSSRRV</sequence>
<dbReference type="VEuPathDB" id="FungiDB:JI435_418370"/>
<proteinExistence type="predicted"/>
<feature type="region of interest" description="Disordered" evidence="1">
    <location>
        <begin position="1"/>
        <end position="63"/>
    </location>
</feature>
<accession>A0A7U2I5L7</accession>
<evidence type="ECO:0000313" key="2">
    <source>
        <dbReference type="EMBL" id="QRD02660.1"/>
    </source>
</evidence>
<evidence type="ECO:0000256" key="1">
    <source>
        <dbReference type="SAM" id="MobiDB-lite"/>
    </source>
</evidence>
<gene>
    <name evidence="2" type="ORF">JI435_418370</name>
</gene>
<protein>
    <submittedName>
        <fullName evidence="2">Uncharacterized protein</fullName>
    </submittedName>
</protein>
<dbReference type="AlphaFoldDB" id="A0A7U2I5L7"/>
<dbReference type="Proteomes" id="UP000663193">
    <property type="component" value="Chromosome 14"/>
</dbReference>